<dbReference type="SUPFAM" id="SSF57424">
    <property type="entry name" value="LDL receptor-like module"/>
    <property type="match status" value="1"/>
</dbReference>
<feature type="disulfide bond" evidence="2">
    <location>
        <begin position="124"/>
        <end position="142"/>
    </location>
</feature>
<keyword evidence="3" id="KW-1133">Transmembrane helix</keyword>
<evidence type="ECO:0000256" key="1">
    <source>
        <dbReference type="ARBA" id="ARBA00023157"/>
    </source>
</evidence>
<feature type="transmembrane region" description="Helical" evidence="3">
    <location>
        <begin position="78"/>
        <end position="98"/>
    </location>
</feature>
<dbReference type="PANTHER" id="PTHR20967">
    <property type="entry name" value="PROHORMONE-4"/>
    <property type="match status" value="1"/>
</dbReference>
<dbReference type="Gene3D" id="4.10.400.10">
    <property type="entry name" value="Low-density Lipoprotein Receptor"/>
    <property type="match status" value="1"/>
</dbReference>
<keyword evidence="3" id="KW-0812">Transmembrane</keyword>
<dbReference type="WBParaSite" id="L893_g21509.t1">
    <property type="protein sequence ID" value="L893_g21509.t1"/>
    <property type="gene ID" value="L893_g21509"/>
</dbReference>
<protein>
    <submittedName>
        <fullName evidence="5">Prohormone-4</fullName>
    </submittedName>
</protein>
<keyword evidence="3" id="KW-0472">Membrane</keyword>
<organism evidence="4 5">
    <name type="scientific">Steinernema glaseri</name>
    <dbReference type="NCBI Taxonomy" id="37863"/>
    <lineage>
        <taxon>Eukaryota</taxon>
        <taxon>Metazoa</taxon>
        <taxon>Ecdysozoa</taxon>
        <taxon>Nematoda</taxon>
        <taxon>Chromadorea</taxon>
        <taxon>Rhabditida</taxon>
        <taxon>Tylenchina</taxon>
        <taxon>Panagrolaimomorpha</taxon>
        <taxon>Strongyloidoidea</taxon>
        <taxon>Steinernematidae</taxon>
        <taxon>Steinernema</taxon>
    </lineage>
</organism>
<evidence type="ECO:0000313" key="5">
    <source>
        <dbReference type="WBParaSite" id="L893_g21509.t1"/>
    </source>
</evidence>
<keyword evidence="1 2" id="KW-1015">Disulfide bond</keyword>
<sequence length="264" mass="29115">MAFSLDLKVPTFLDSTKLSGREFQTDTVALEKKSLNLLVFLVTGISSISKPDKKQLAMVYCYYTRRPHRFFFPMSSQIQLLVALLLLCSVALGSAFSIREIIKGGKRNDESAPGPCPTWHPFQCPNGDCIPIKYLCDGSPDCSDEYDENQSMCTAATRPPVEETASFLKALLNAHGKDFLVKLFGPKARNELQGMGGVDQVAVALSQSPTIETFAKEMKLTEEETARLAEILDAIVSGSTSELTANEAADFRFFVQKLQETGFF</sequence>
<accession>A0A1I7Z100</accession>
<keyword evidence="4" id="KW-1185">Reference proteome</keyword>
<dbReference type="Proteomes" id="UP000095287">
    <property type="component" value="Unplaced"/>
</dbReference>
<evidence type="ECO:0000256" key="3">
    <source>
        <dbReference type="SAM" id="Phobius"/>
    </source>
</evidence>
<dbReference type="InterPro" id="IPR053103">
    <property type="entry name" value="IDLSRF-like_peptide"/>
</dbReference>
<reference evidence="5" key="1">
    <citation type="submission" date="2016-11" db="UniProtKB">
        <authorList>
            <consortium name="WormBaseParasite"/>
        </authorList>
    </citation>
    <scope>IDENTIFICATION</scope>
</reference>
<dbReference type="InterPro" id="IPR002172">
    <property type="entry name" value="LDrepeatLR_classA_rpt"/>
</dbReference>
<comment type="caution">
    <text evidence="2">Lacks conserved residue(s) required for the propagation of feature annotation.</text>
</comment>
<dbReference type="SMART" id="SM00192">
    <property type="entry name" value="LDLa"/>
    <property type="match status" value="1"/>
</dbReference>
<dbReference type="InterPro" id="IPR036055">
    <property type="entry name" value="LDL_receptor-like_sf"/>
</dbReference>
<dbReference type="PANTHER" id="PTHR20967:SF0">
    <property type="entry name" value="PROHORMONE-4"/>
    <property type="match status" value="1"/>
</dbReference>
<dbReference type="CDD" id="cd00112">
    <property type="entry name" value="LDLa"/>
    <property type="match status" value="1"/>
</dbReference>
<proteinExistence type="predicted"/>
<dbReference type="AlphaFoldDB" id="A0A1I7Z100"/>
<dbReference type="PROSITE" id="PS50068">
    <property type="entry name" value="LDLRA_2"/>
    <property type="match status" value="1"/>
</dbReference>
<evidence type="ECO:0000256" key="2">
    <source>
        <dbReference type="PROSITE-ProRule" id="PRU00124"/>
    </source>
</evidence>
<name>A0A1I7Z100_9BILA</name>
<dbReference type="Pfam" id="PF00057">
    <property type="entry name" value="Ldl_recept_a"/>
    <property type="match status" value="1"/>
</dbReference>
<evidence type="ECO:0000313" key="4">
    <source>
        <dbReference type="Proteomes" id="UP000095287"/>
    </source>
</evidence>